<reference evidence="2" key="1">
    <citation type="submission" date="2019-09" db="EMBL/GenBank/DDBJ databases">
        <title>Antimicrobial potential of Antarctic Bacteria.</title>
        <authorList>
            <person name="Benaud N."/>
            <person name="Edwards R.J."/>
            <person name="Ferrari B.C."/>
        </authorList>
    </citation>
    <scope>NUCLEOTIDE SEQUENCE [LARGE SCALE GENOMIC DNA]</scope>
    <source>
        <strain evidence="2">SPB151</strain>
    </source>
</reference>
<proteinExistence type="predicted"/>
<reference evidence="1 2" key="2">
    <citation type="journal article" date="2020" name="Microbiol. Resour. Announc.">
        <title>Antarctic desert soil bacteria exhibit high novel natural product potential, evaluated through long-read genome sequencing and comparative genomics.</title>
        <authorList>
            <person name="Benaud N."/>
            <person name="Edwards R.J."/>
            <person name="Amos T.G."/>
            <person name="D'Agostino P.M."/>
            <person name="Gutierrez-Chavez C."/>
            <person name="Montgomery K."/>
            <person name="Nicetic I."/>
            <person name="Ferrari B.C."/>
        </authorList>
    </citation>
    <scope>NUCLEOTIDE SEQUENCE [LARGE SCALE GENOMIC DNA]</scope>
    <source>
        <strain evidence="1 2">SPB151</strain>
    </source>
</reference>
<gene>
    <name evidence="1" type="ORF">F1D05_13220</name>
</gene>
<organism evidence="1 2">
    <name type="scientific">Kribbella qitaiheensis</name>
    <dbReference type="NCBI Taxonomy" id="1544730"/>
    <lineage>
        <taxon>Bacteria</taxon>
        <taxon>Bacillati</taxon>
        <taxon>Actinomycetota</taxon>
        <taxon>Actinomycetes</taxon>
        <taxon>Propionibacteriales</taxon>
        <taxon>Kribbellaceae</taxon>
        <taxon>Kribbella</taxon>
    </lineage>
</organism>
<accession>A0A7G6WXH9</accession>
<sequence>MSQLDVLAIQRFAADLRRLRAVAGIRSYRALAKLAHYSHTGLAEAAAGRTLP</sequence>
<name>A0A7G6WXH9_9ACTN</name>
<dbReference type="Proteomes" id="UP000515563">
    <property type="component" value="Chromosome"/>
</dbReference>
<keyword evidence="2" id="KW-1185">Reference proteome</keyword>
<evidence type="ECO:0000313" key="1">
    <source>
        <dbReference type="EMBL" id="QNE18694.1"/>
    </source>
</evidence>
<protein>
    <submittedName>
        <fullName evidence="1">XRE family transcriptional regulator</fullName>
    </submittedName>
</protein>
<evidence type="ECO:0000313" key="2">
    <source>
        <dbReference type="Proteomes" id="UP000515563"/>
    </source>
</evidence>
<dbReference type="EMBL" id="CP043661">
    <property type="protein sequence ID" value="QNE18694.1"/>
    <property type="molecule type" value="Genomic_DNA"/>
</dbReference>
<dbReference type="KEGG" id="kqi:F1D05_13220"/>
<dbReference type="AlphaFoldDB" id="A0A7G6WXH9"/>